<evidence type="ECO:0000313" key="2">
    <source>
        <dbReference type="EMBL" id="UJG39708.1"/>
    </source>
</evidence>
<dbReference type="InterPro" id="IPR004942">
    <property type="entry name" value="Roadblock/LAMTOR2_dom"/>
</dbReference>
<dbReference type="SUPFAM" id="SSF103196">
    <property type="entry name" value="Roadblock/LC7 domain"/>
    <property type="match status" value="1"/>
</dbReference>
<proteinExistence type="predicted"/>
<organism evidence="2">
    <name type="scientific">Candidatus Heimdallarchaeum aukensis</name>
    <dbReference type="NCBI Taxonomy" id="2876573"/>
    <lineage>
        <taxon>Archaea</taxon>
        <taxon>Promethearchaeati</taxon>
        <taxon>Candidatus Heimdallarchaeota</taxon>
        <taxon>Candidatus Heimdallarchaeia (ex Rinke et al. 2021) (nom. nud.)</taxon>
        <taxon>Candidatus Heimdallarchaeales</taxon>
        <taxon>Candidatus Heimdallarchaeaceae</taxon>
        <taxon>Candidatus Heimdallarchaeum</taxon>
    </lineage>
</organism>
<protein>
    <submittedName>
        <fullName evidence="2">Roadblock/LC7 domain-containing protein</fullName>
    </submittedName>
</protein>
<evidence type="ECO:0000259" key="1">
    <source>
        <dbReference type="SMART" id="SM00960"/>
    </source>
</evidence>
<feature type="domain" description="Roadblock/LAMTOR2" evidence="1">
    <location>
        <begin position="11"/>
        <end position="102"/>
    </location>
</feature>
<sequence>MIRIIGVDKINSILHEIITSDPLINHVILADKTGLTLAYSSRFAFDEFETEALGAIASAVYLASEQQGTNVGLENLDIIISEFEDGFILVASCGSSVLCLITDAGIQLGLVRRTMKIQSENIRAILDVETKPIEAKQPVSTPTQVSTAEPTPKVESVQEEYLSDLELALKELEEF</sequence>
<dbReference type="Pfam" id="PF03259">
    <property type="entry name" value="Robl_LC7"/>
    <property type="match status" value="1"/>
</dbReference>
<dbReference type="Gene3D" id="3.30.450.30">
    <property type="entry name" value="Dynein light chain 2a, cytoplasmic"/>
    <property type="match status" value="1"/>
</dbReference>
<dbReference type="Proteomes" id="UP001201020">
    <property type="component" value="Chromosome"/>
</dbReference>
<name>A0A9Y1BIF1_9ARCH</name>
<reference evidence="2" key="1">
    <citation type="journal article" date="2022" name="Nat. Microbiol.">
        <title>Unique mobile elements and scalable gene flow at the prokaryote-eukaryote boundary revealed by circularized Asgard archaea genomes.</title>
        <authorList>
            <person name="Wu F."/>
            <person name="Speth D.R."/>
            <person name="Philosof A."/>
            <person name="Cremiere A."/>
            <person name="Narayanan A."/>
            <person name="Barco R.A."/>
            <person name="Connon S.A."/>
            <person name="Amend J.P."/>
            <person name="Antoshechkin I.A."/>
            <person name="Orphan V.J."/>
        </authorList>
    </citation>
    <scope>NUCLEOTIDE SEQUENCE</scope>
    <source>
        <strain evidence="2">PM71</strain>
    </source>
</reference>
<accession>A0A9Y1BIF1</accession>
<dbReference type="EMBL" id="CP084166">
    <property type="protein sequence ID" value="UJG39708.1"/>
    <property type="molecule type" value="Genomic_DNA"/>
</dbReference>
<dbReference type="SMART" id="SM00960">
    <property type="entry name" value="Robl_LC7"/>
    <property type="match status" value="1"/>
</dbReference>
<dbReference type="AlphaFoldDB" id="A0A9Y1BIF1"/>
<gene>
    <name evidence="2" type="ORF">K9W45_07510</name>
</gene>